<proteinExistence type="predicted"/>
<dbReference type="EMBL" id="BPQM01000098">
    <property type="protein sequence ID" value="GJD80502.1"/>
    <property type="molecule type" value="Genomic_DNA"/>
</dbReference>
<protein>
    <submittedName>
        <fullName evidence="1">Uncharacterized protein</fullName>
    </submittedName>
</protein>
<keyword evidence="2" id="KW-1185">Reference proteome</keyword>
<evidence type="ECO:0000313" key="1">
    <source>
        <dbReference type="EMBL" id="GJD80502.1"/>
    </source>
</evidence>
<comment type="caution">
    <text evidence="1">The sequence shown here is derived from an EMBL/GenBank/DDBJ whole genome shotgun (WGS) entry which is preliminary data.</text>
</comment>
<name>A0AA37HR50_9HYPH</name>
<accession>A0AA37HR50</accession>
<organism evidence="1 2">
    <name type="scientific">Methylobacterium gregans</name>
    <dbReference type="NCBI Taxonomy" id="374424"/>
    <lineage>
        <taxon>Bacteria</taxon>
        <taxon>Pseudomonadati</taxon>
        <taxon>Pseudomonadota</taxon>
        <taxon>Alphaproteobacteria</taxon>
        <taxon>Hyphomicrobiales</taxon>
        <taxon>Methylobacteriaceae</taxon>
        <taxon>Methylobacterium</taxon>
    </lineage>
</organism>
<dbReference type="AlphaFoldDB" id="A0AA37HR50"/>
<dbReference type="Proteomes" id="UP001055108">
    <property type="component" value="Unassembled WGS sequence"/>
</dbReference>
<reference evidence="1" key="2">
    <citation type="submission" date="2021-08" db="EMBL/GenBank/DDBJ databases">
        <authorList>
            <person name="Tani A."/>
            <person name="Ola A."/>
            <person name="Ogura Y."/>
            <person name="Katsura K."/>
            <person name="Hayashi T."/>
        </authorList>
    </citation>
    <scope>NUCLEOTIDE SEQUENCE</scope>
    <source>
        <strain evidence="1">NBRC 103626</strain>
    </source>
</reference>
<gene>
    <name evidence="1" type="ORF">NBEOAGPD_3743</name>
</gene>
<dbReference type="RefSeq" id="WP_238304356.1">
    <property type="nucleotide sequence ID" value="NZ_BPQM01000098.1"/>
</dbReference>
<reference evidence="1" key="1">
    <citation type="journal article" date="2016" name="Front. Microbiol.">
        <title>Genome Sequence of the Piezophilic, Mesophilic Sulfate-Reducing Bacterium Desulfovibrio indicus J2T.</title>
        <authorList>
            <person name="Cao J."/>
            <person name="Maignien L."/>
            <person name="Shao Z."/>
            <person name="Alain K."/>
            <person name="Jebbar M."/>
        </authorList>
    </citation>
    <scope>NUCLEOTIDE SEQUENCE</scope>
    <source>
        <strain evidence="1">NBRC 103626</strain>
    </source>
</reference>
<sequence length="64" mass="7108">MQSYAQQTGELEDCRAADSEGLKRWSFTALQQVLRRLQQSYAVFSRVSAPRPATMLLRSGSATG</sequence>
<evidence type="ECO:0000313" key="2">
    <source>
        <dbReference type="Proteomes" id="UP001055108"/>
    </source>
</evidence>